<dbReference type="EMBL" id="BARW01041072">
    <property type="protein sequence ID" value="GAJ22271.1"/>
    <property type="molecule type" value="Genomic_DNA"/>
</dbReference>
<proteinExistence type="predicted"/>
<feature type="non-terminal residue" evidence="1">
    <location>
        <position position="1"/>
    </location>
</feature>
<reference evidence="1" key="1">
    <citation type="journal article" date="2014" name="Front. Microbiol.">
        <title>High frequency of phylogenetically diverse reductive dehalogenase-homologous genes in deep subseafloor sedimentary metagenomes.</title>
        <authorList>
            <person name="Kawai M."/>
            <person name="Futagami T."/>
            <person name="Toyoda A."/>
            <person name="Takaki Y."/>
            <person name="Nishi S."/>
            <person name="Hori S."/>
            <person name="Arai W."/>
            <person name="Tsubouchi T."/>
            <person name="Morono Y."/>
            <person name="Uchiyama I."/>
            <person name="Ito T."/>
            <person name="Fujiyama A."/>
            <person name="Inagaki F."/>
            <person name="Takami H."/>
        </authorList>
    </citation>
    <scope>NUCLEOTIDE SEQUENCE</scope>
    <source>
        <strain evidence="1">Expedition CK06-06</strain>
    </source>
</reference>
<sequence length="45" mass="5490">SYLTYTRSKRIKDKKENLYVNNTELQNKNAILNEIINHYKDFDKI</sequence>
<evidence type="ECO:0000313" key="1">
    <source>
        <dbReference type="EMBL" id="GAJ22271.1"/>
    </source>
</evidence>
<protein>
    <submittedName>
        <fullName evidence="1">Uncharacterized protein</fullName>
    </submittedName>
</protein>
<comment type="caution">
    <text evidence="1">The sequence shown here is derived from an EMBL/GenBank/DDBJ whole genome shotgun (WGS) entry which is preliminary data.</text>
</comment>
<dbReference type="AlphaFoldDB" id="X1VVT0"/>
<gene>
    <name evidence="1" type="ORF">S12H4_61708</name>
</gene>
<organism evidence="1">
    <name type="scientific">marine sediment metagenome</name>
    <dbReference type="NCBI Taxonomy" id="412755"/>
    <lineage>
        <taxon>unclassified sequences</taxon>
        <taxon>metagenomes</taxon>
        <taxon>ecological metagenomes</taxon>
    </lineage>
</organism>
<name>X1VVT0_9ZZZZ</name>
<accession>X1VVT0</accession>